<feature type="domain" description="Anaphylatoxin-like" evidence="6">
    <location>
        <begin position="683"/>
        <end position="718"/>
    </location>
</feature>
<dbReference type="SMART" id="SM01360">
    <property type="entry name" value="A2M"/>
    <property type="match status" value="1"/>
</dbReference>
<dbReference type="SUPFAM" id="SSF47686">
    <property type="entry name" value="Anaphylotoxins (complement system)"/>
    <property type="match status" value="1"/>
</dbReference>
<dbReference type="SMART" id="SM01361">
    <property type="entry name" value="A2M_recep"/>
    <property type="match status" value="1"/>
</dbReference>
<dbReference type="PROSITE" id="PS50189">
    <property type="entry name" value="NTR"/>
    <property type="match status" value="1"/>
</dbReference>
<dbReference type="Ensembl" id="ENSMMOT00000028905.1">
    <property type="protein sequence ID" value="ENSMMOP00000028425.1"/>
    <property type="gene ID" value="ENSMMOG00000021461.1"/>
</dbReference>
<keyword evidence="9" id="KW-1185">Reference proteome</keyword>
<dbReference type="Pfam" id="PF01835">
    <property type="entry name" value="MG2"/>
    <property type="match status" value="1"/>
</dbReference>
<dbReference type="InterPro" id="IPR011625">
    <property type="entry name" value="A2M_N_BRD"/>
</dbReference>
<keyword evidence="5" id="KW-0732">Signal</keyword>
<dbReference type="Gene3D" id="2.60.120.1540">
    <property type="match status" value="1"/>
</dbReference>
<accession>A0A3Q3XHE1</accession>
<dbReference type="InterPro" id="IPR040839">
    <property type="entry name" value="MG4"/>
</dbReference>
<dbReference type="FunFam" id="2.60.40.10:FF:000155">
    <property type="entry name" value="complement C3 isoform X1"/>
    <property type="match status" value="1"/>
</dbReference>
<proteinExistence type="predicted"/>
<dbReference type="STRING" id="94237.ENSMMOP00000028425"/>
<feature type="chain" id="PRO_5018548071" evidence="5">
    <location>
        <begin position="24"/>
        <end position="1654"/>
    </location>
</feature>
<dbReference type="FunFam" id="2.40.50.120:FF:000013">
    <property type="entry name" value="Complement C3"/>
    <property type="match status" value="1"/>
</dbReference>
<evidence type="ECO:0000259" key="6">
    <source>
        <dbReference type="PROSITE" id="PS01178"/>
    </source>
</evidence>
<dbReference type="Pfam" id="PF07677">
    <property type="entry name" value="A2M_recep"/>
    <property type="match status" value="1"/>
</dbReference>
<evidence type="ECO:0000256" key="4">
    <source>
        <dbReference type="ARBA" id="ARBA00023157"/>
    </source>
</evidence>
<dbReference type="SUPFAM" id="SSF50242">
    <property type="entry name" value="TIMP-like"/>
    <property type="match status" value="1"/>
</dbReference>
<dbReference type="InterPro" id="IPR009048">
    <property type="entry name" value="A-macroglobulin_rcpt-bd"/>
</dbReference>
<dbReference type="Pfam" id="PF00207">
    <property type="entry name" value="A2M"/>
    <property type="match status" value="1"/>
</dbReference>
<dbReference type="CDD" id="cd00017">
    <property type="entry name" value="ANATO"/>
    <property type="match status" value="1"/>
</dbReference>
<dbReference type="Pfam" id="PF17790">
    <property type="entry name" value="MG1"/>
    <property type="match status" value="1"/>
</dbReference>
<feature type="signal peptide" evidence="5">
    <location>
        <begin position="1"/>
        <end position="23"/>
    </location>
</feature>
<dbReference type="Gene3D" id="6.20.50.160">
    <property type="match status" value="1"/>
</dbReference>
<evidence type="ECO:0000313" key="9">
    <source>
        <dbReference type="Proteomes" id="UP000261620"/>
    </source>
</evidence>
<dbReference type="Gene3D" id="2.60.40.1940">
    <property type="match status" value="1"/>
</dbReference>
<dbReference type="SMART" id="SM01359">
    <property type="entry name" value="A2M_N_2"/>
    <property type="match status" value="1"/>
</dbReference>
<dbReference type="InterPro" id="IPR001599">
    <property type="entry name" value="Macroglobln_a2"/>
</dbReference>
<protein>
    <submittedName>
        <fullName evidence="8">Uncharacterized protein</fullName>
    </submittedName>
</protein>
<dbReference type="InterPro" id="IPR000020">
    <property type="entry name" value="Anaphylatoxin/fibulin"/>
</dbReference>
<sequence length="1654" mass="185243">MSWTLLWLVASLAFASLSSPADGAPLHVLSAPNILRVGTQENIFVECQECSEENIKVVINVMNHPTQNKRLDSTDLVLNNSNNHQAFGKITIPAGDFSKDPDIKQYVYLQAQFPHRTLEKLVLVSFQSGYIFIQTDKTLYTPESKVHYRIFGLTPGMEPVERDRTKKTDASIAIEIVTPEGIILPIDPVSLTSGVHSGDYKLGEIVSPGLWKLVAKFQSNPQQSFEAEFEVKEYVLPSFEVKLEPVKAFFYVDSPDFTVNIRAKYLFGEEVDGIAYVVFGFMKDGQKKSFPESLQRVPIQGGEGQVTLKRTHITQTFPDILQLVGSSIFVAVSVLTESGSEMVETELRNIQIVTSPYTIHFKRTPKYFKPGMSFDVVVEVLNPNETPAQGVTVLIEPGQVEGVTAANGMARLTINIGTDVDRITIIARTNDQAISHERQALATMTALPYMTKDKNYIHIGVDTSELELGDNLKYNFNLNKQSNQDITFLISSRGQLVKHGRYQMKGQALISLILPITKEMLPSFRIIAYYHTNENELVSDSVWVDVKDSCMGTLKLESSRKAASYLPRRMFGLKVTGDPGATVGLVAVDKGVYVLNNKHRLTQKKVWDIVEKYDTGCTPGGGKDGLSVFSDAGLLLESSTASGTPYRLELKCPAPKRRKRATTVMDVITSLTSQYKDKLQKDCCRDGMSTLPVSYSCEVRSEYIGDGAECVAAFLHCCKEMESERAERKEDSLQLARSEEDENSYIDSDEIISRTEFPESWFWSDIKLPACSTRTPNCDTTSFEKNVPLQDSITTWQFTGISLSKTHGICVGDPLEVIVRKEFFIDLRLPYSAVRGEQLEIKAILHNHSPDKLTVRVDLIEEASVCSSASKRGKFRQEVNIGPQTTRSVPFIIIPMKRGQYSIEVKATAKDYSLSDGVAKMLRVVPAGVLIKSPRIINLDPTKTGGKQQEIINSEIPQSELAPNTPTSTQISVTGEISCTLVENAISGTSMGTLIYQPSGCGEQNMIHMTLPVIATIYLDKTNQWETVGFQKRSEALQHIKTGYNNQLPYQKKDGSFAVWTKQQSSTWLTAYVAKVFSMGNNLVAVDNKVICDAVKFLILKAQQPDGMFREVGRVSHGEMIGDVLGIDSDASITAFCVIAMQEARSACGNNITVSILPPYNKSVAYLERRLKQLTNPYAVAMTSYALANENKLDKKHLYKFTSSDLSHWRVPRGHVYTLEATAYALLALVKNKDFEDAKLIVRWLNSQHKVGGGYGSTQATIIVYQAVAEYWTAAKEPLYDLNVDILLPGRSKPDSFNFNSENVYTTRTSKINDINQNVTVTATGTGEATVTMVSLYYALPKEKESDCQNFNLSVQLLPVKMDEEERVYKLKIEVMYKDKNRDATMSILDIGLLTGFNVNTGDLDLLSKGRARTISKYEMNTALSERGSLIIYLDKVSHTRPEEIAFRIHQNLKVGVLQPAAVSVYEYYDQTSCEKFYHPERKAGELLRLCRNEECTCAEENCSVQKKEKISNDLRTAFACETTPISKIDFVYKLKLENFTASLSTDVYTMWILDVIKEGSLDVGPQDKKRPFLSYPHCRESLDLNLGKTYLVMGTSKDIHKDNDKLFQYVFGERTWVEYWPTREECQTAKYRPTCLGIEELVDQYKLFGCLQK</sequence>
<dbReference type="InterPro" id="IPR002890">
    <property type="entry name" value="MG2"/>
</dbReference>
<dbReference type="InterPro" id="IPR048848">
    <property type="entry name" value="C3_CUB2"/>
</dbReference>
<dbReference type="InterPro" id="IPR050473">
    <property type="entry name" value="A2M/Complement_sys"/>
</dbReference>
<dbReference type="Gene3D" id="2.60.40.10">
    <property type="entry name" value="Immunoglobulins"/>
    <property type="match status" value="2"/>
</dbReference>
<keyword evidence="3" id="KW-0882">Thioester bond</keyword>
<dbReference type="Gene3D" id="1.20.91.20">
    <property type="entry name" value="Anaphylotoxins (complement system)"/>
    <property type="match status" value="1"/>
</dbReference>
<dbReference type="Pfam" id="PF01821">
    <property type="entry name" value="ANATO"/>
    <property type="match status" value="1"/>
</dbReference>
<dbReference type="CDD" id="cd03583">
    <property type="entry name" value="NTR_complement_C3"/>
    <property type="match status" value="1"/>
</dbReference>
<dbReference type="SMART" id="SM00104">
    <property type="entry name" value="ANATO"/>
    <property type="match status" value="1"/>
</dbReference>
<dbReference type="Gene3D" id="1.50.10.20">
    <property type="match status" value="1"/>
</dbReference>
<dbReference type="Gene3D" id="2.60.40.690">
    <property type="entry name" value="Alpha-macroglobulin, receptor-binding domain"/>
    <property type="match status" value="1"/>
</dbReference>
<dbReference type="PANTHER" id="PTHR11412">
    <property type="entry name" value="MACROGLOBULIN / COMPLEMENT"/>
    <property type="match status" value="1"/>
</dbReference>
<dbReference type="InterPro" id="IPR011626">
    <property type="entry name" value="Alpha-macroglobulin_TED"/>
</dbReference>
<feature type="domain" description="NTR" evidence="7">
    <location>
        <begin position="1503"/>
        <end position="1651"/>
    </location>
</feature>
<comment type="subcellular location">
    <subcellularLocation>
        <location evidence="1">Secreted</location>
    </subcellularLocation>
</comment>
<dbReference type="InterPro" id="IPR035815">
    <property type="entry name" value="NTR_complement_C3"/>
</dbReference>
<dbReference type="Pfam" id="PF17791">
    <property type="entry name" value="MG3"/>
    <property type="match status" value="1"/>
</dbReference>
<dbReference type="PANTHER" id="PTHR11412:SF81">
    <property type="entry name" value="COMPLEMENT C3"/>
    <property type="match status" value="1"/>
</dbReference>
<dbReference type="InterPro" id="IPR047565">
    <property type="entry name" value="Alpha-macroglob_thiol-ester_cl"/>
</dbReference>
<dbReference type="InterPro" id="IPR041425">
    <property type="entry name" value="C3/4/5_MG1"/>
</dbReference>
<dbReference type="InterPro" id="IPR041555">
    <property type="entry name" value="MG3"/>
</dbReference>
<dbReference type="OMA" id="YNYRQNE"/>
<dbReference type="SUPFAM" id="SSF48239">
    <property type="entry name" value="Terpenoid cyclases/Protein prenyltransferases"/>
    <property type="match status" value="1"/>
</dbReference>
<dbReference type="Pfam" id="PF07703">
    <property type="entry name" value="A2M_BRD"/>
    <property type="match status" value="1"/>
</dbReference>
<dbReference type="InterPro" id="IPR019742">
    <property type="entry name" value="MacrogloblnA2_CS"/>
</dbReference>
<dbReference type="Gene3D" id="2.20.130.20">
    <property type="match status" value="1"/>
</dbReference>
<dbReference type="Gene3D" id="2.40.50.120">
    <property type="match status" value="1"/>
</dbReference>
<dbReference type="InterPro" id="IPR008930">
    <property type="entry name" value="Terpenoid_cyclase/PrenylTrfase"/>
</dbReference>
<dbReference type="SMART" id="SM00643">
    <property type="entry name" value="C345C"/>
    <property type="match status" value="1"/>
</dbReference>
<evidence type="ECO:0000313" key="8">
    <source>
        <dbReference type="Ensembl" id="ENSMMOP00000028425.1"/>
    </source>
</evidence>
<dbReference type="Proteomes" id="UP000261620">
    <property type="component" value="Unplaced"/>
</dbReference>
<organism evidence="8 9">
    <name type="scientific">Mola mola</name>
    <name type="common">Ocean sunfish</name>
    <name type="synonym">Tetraodon mola</name>
    <dbReference type="NCBI Taxonomy" id="94237"/>
    <lineage>
        <taxon>Eukaryota</taxon>
        <taxon>Metazoa</taxon>
        <taxon>Chordata</taxon>
        <taxon>Craniata</taxon>
        <taxon>Vertebrata</taxon>
        <taxon>Euteleostomi</taxon>
        <taxon>Actinopterygii</taxon>
        <taxon>Neopterygii</taxon>
        <taxon>Teleostei</taxon>
        <taxon>Neoteleostei</taxon>
        <taxon>Acanthomorphata</taxon>
        <taxon>Eupercaria</taxon>
        <taxon>Tetraodontiformes</taxon>
        <taxon>Molidae</taxon>
        <taxon>Mola</taxon>
    </lineage>
</organism>
<evidence type="ECO:0000256" key="3">
    <source>
        <dbReference type="ARBA" id="ARBA00022966"/>
    </source>
</evidence>
<keyword evidence="2" id="KW-0964">Secreted</keyword>
<evidence type="ECO:0000256" key="5">
    <source>
        <dbReference type="SAM" id="SignalP"/>
    </source>
</evidence>
<dbReference type="Gene3D" id="2.60.40.1930">
    <property type="match status" value="3"/>
</dbReference>
<evidence type="ECO:0000256" key="2">
    <source>
        <dbReference type="ARBA" id="ARBA00022525"/>
    </source>
</evidence>
<dbReference type="InterPro" id="IPR018081">
    <property type="entry name" value="Anaphylatoxin_comp_syst"/>
</dbReference>
<dbReference type="SMART" id="SM01419">
    <property type="entry name" value="Thiol-ester_cl"/>
    <property type="match status" value="1"/>
</dbReference>
<reference evidence="8" key="1">
    <citation type="submission" date="2025-08" db="UniProtKB">
        <authorList>
            <consortium name="Ensembl"/>
        </authorList>
    </citation>
    <scope>IDENTIFICATION</scope>
</reference>
<dbReference type="Pfam" id="PF17789">
    <property type="entry name" value="MG4"/>
    <property type="match status" value="1"/>
</dbReference>
<dbReference type="InterPro" id="IPR013783">
    <property type="entry name" value="Ig-like_fold"/>
</dbReference>
<dbReference type="Pfam" id="PF01759">
    <property type="entry name" value="NTR"/>
    <property type="match status" value="1"/>
</dbReference>
<name>A0A3Q3XHE1_MOLML</name>
<evidence type="ECO:0000259" key="7">
    <source>
        <dbReference type="PROSITE" id="PS50189"/>
    </source>
</evidence>
<keyword evidence="4" id="KW-1015">Disulfide bond</keyword>
<dbReference type="SUPFAM" id="SSF49410">
    <property type="entry name" value="Alpha-macroglobulin receptor domain"/>
    <property type="match status" value="1"/>
</dbReference>
<dbReference type="PROSITE" id="PS01178">
    <property type="entry name" value="ANAPHYLATOXIN_2"/>
    <property type="match status" value="1"/>
</dbReference>
<dbReference type="Pfam" id="PF21308">
    <property type="entry name" value="C3_CUB2"/>
    <property type="match status" value="1"/>
</dbReference>
<dbReference type="InterPro" id="IPR001134">
    <property type="entry name" value="Netrin_domain"/>
</dbReference>
<dbReference type="InterPro" id="IPR036595">
    <property type="entry name" value="A-macroglobulin_rcpt-bd_sf"/>
</dbReference>
<dbReference type="CDD" id="cd02896">
    <property type="entry name" value="complement_C3_C4_C5"/>
    <property type="match status" value="1"/>
</dbReference>
<dbReference type="FunFam" id="2.60.40.1940:FF:000001">
    <property type="entry name" value="Complement component C3"/>
    <property type="match status" value="1"/>
</dbReference>
<evidence type="ECO:0000256" key="1">
    <source>
        <dbReference type="ARBA" id="ARBA00004613"/>
    </source>
</evidence>
<dbReference type="InterPro" id="IPR008993">
    <property type="entry name" value="TIMP-like_OB-fold"/>
</dbReference>
<dbReference type="InterPro" id="IPR018933">
    <property type="entry name" value="Netrin_module_non-TIMP"/>
</dbReference>
<dbReference type="GO" id="GO:0004866">
    <property type="term" value="F:endopeptidase inhibitor activity"/>
    <property type="evidence" value="ECO:0007669"/>
    <property type="project" value="InterPro"/>
</dbReference>
<dbReference type="PROSITE" id="PS01177">
    <property type="entry name" value="ANAPHYLATOXIN_1"/>
    <property type="match status" value="1"/>
</dbReference>
<dbReference type="Pfam" id="PF07678">
    <property type="entry name" value="TED_complement"/>
    <property type="match status" value="1"/>
</dbReference>
<dbReference type="GO" id="GO:0005615">
    <property type="term" value="C:extracellular space"/>
    <property type="evidence" value="ECO:0007669"/>
    <property type="project" value="InterPro"/>
</dbReference>
<reference evidence="8" key="2">
    <citation type="submission" date="2025-09" db="UniProtKB">
        <authorList>
            <consortium name="Ensembl"/>
        </authorList>
    </citation>
    <scope>IDENTIFICATION</scope>
</reference>
<dbReference type="PROSITE" id="PS00477">
    <property type="entry name" value="ALPHA_2_MACROGLOBULIN"/>
    <property type="match status" value="1"/>
</dbReference>